<dbReference type="EMBL" id="ADBL01000402">
    <property type="status" value="NOT_ANNOTATED_CDS"/>
    <property type="molecule type" value="Genomic_DNA"/>
</dbReference>
<dbReference type="eggNOG" id="ENOG502QTVK">
    <property type="taxonomic scope" value="Eukaryota"/>
</dbReference>
<name>A0A0C4DP91_MAGP6</name>
<evidence type="ECO:0000313" key="2">
    <source>
        <dbReference type="EMBL" id="KLU82576.1"/>
    </source>
</evidence>
<reference evidence="3" key="4">
    <citation type="journal article" date="2015" name="G3 (Bethesda)">
        <title>Genome sequences of three phytopathogenic species of the Magnaporthaceae family of fungi.</title>
        <authorList>
            <person name="Okagaki L.H."/>
            <person name="Nunes C.C."/>
            <person name="Sailsbery J."/>
            <person name="Clay B."/>
            <person name="Brown D."/>
            <person name="John T."/>
            <person name="Oh Y."/>
            <person name="Young N."/>
            <person name="Fitzgerald M."/>
            <person name="Haas B.J."/>
            <person name="Zeng Q."/>
            <person name="Young S."/>
            <person name="Adiconis X."/>
            <person name="Fan L."/>
            <person name="Levin J.Z."/>
            <person name="Mitchell T.K."/>
            <person name="Okubara P.A."/>
            <person name="Farman M.L."/>
            <person name="Kohn L.M."/>
            <person name="Birren B."/>
            <person name="Ma L.-J."/>
            <person name="Dean R.A."/>
        </authorList>
    </citation>
    <scope>NUCLEOTIDE SEQUENCE</scope>
    <source>
        <strain evidence="3">ATCC 64411 / 73-15</strain>
    </source>
</reference>
<reference evidence="4" key="1">
    <citation type="submission" date="2010-05" db="EMBL/GenBank/DDBJ databases">
        <title>The genome sequence of Magnaporthe poae strain ATCC 64411.</title>
        <authorList>
            <person name="Ma L.-J."/>
            <person name="Dead R."/>
            <person name="Young S."/>
            <person name="Zeng Q."/>
            <person name="Koehrsen M."/>
            <person name="Alvarado L."/>
            <person name="Berlin A."/>
            <person name="Chapman S.B."/>
            <person name="Chen Z."/>
            <person name="Freedman E."/>
            <person name="Gellesch M."/>
            <person name="Goldberg J."/>
            <person name="Griggs A."/>
            <person name="Gujja S."/>
            <person name="Heilman E.R."/>
            <person name="Heiman D."/>
            <person name="Hepburn T."/>
            <person name="Howarth C."/>
            <person name="Jen D."/>
            <person name="Larson L."/>
            <person name="Mehta T."/>
            <person name="Neiman D."/>
            <person name="Pearson M."/>
            <person name="Roberts A."/>
            <person name="Saif S."/>
            <person name="Shea T."/>
            <person name="Shenoy N."/>
            <person name="Sisk P."/>
            <person name="Stolte C."/>
            <person name="Sykes S."/>
            <person name="Walk T."/>
            <person name="White J."/>
            <person name="Yandava C."/>
            <person name="Haas B."/>
            <person name="Nusbaum C."/>
            <person name="Birren B."/>
        </authorList>
    </citation>
    <scope>NUCLEOTIDE SEQUENCE [LARGE SCALE GENOMIC DNA]</scope>
    <source>
        <strain evidence="4">ATCC 64411 / 73-15</strain>
    </source>
</reference>
<protein>
    <submittedName>
        <fullName evidence="2 3">Uncharacterized protein</fullName>
    </submittedName>
</protein>
<reference evidence="3" key="5">
    <citation type="submission" date="2015-06" db="UniProtKB">
        <authorList>
            <consortium name="EnsemblFungi"/>
        </authorList>
    </citation>
    <scope>IDENTIFICATION</scope>
    <source>
        <strain evidence="3">ATCC 64411</strain>
    </source>
</reference>
<keyword evidence="4" id="KW-1185">Reference proteome</keyword>
<dbReference type="AlphaFoldDB" id="A0A0C4DP91"/>
<gene>
    <name evidence="2" type="ORF">MAPG_01648</name>
</gene>
<dbReference type="EnsemblFungi" id="MAPG_01648T0">
    <property type="protein sequence ID" value="MAPG_01648T0"/>
    <property type="gene ID" value="MAPG_01648"/>
</dbReference>
<reference evidence="2" key="3">
    <citation type="submission" date="2011-03" db="EMBL/GenBank/DDBJ databases">
        <title>Annotation of Magnaporthe poae ATCC 64411.</title>
        <authorList>
            <person name="Ma L.-J."/>
            <person name="Dead R."/>
            <person name="Young S.K."/>
            <person name="Zeng Q."/>
            <person name="Gargeya S."/>
            <person name="Fitzgerald M."/>
            <person name="Haas B."/>
            <person name="Abouelleil A."/>
            <person name="Alvarado L."/>
            <person name="Arachchi H.M."/>
            <person name="Berlin A."/>
            <person name="Brown A."/>
            <person name="Chapman S.B."/>
            <person name="Chen Z."/>
            <person name="Dunbar C."/>
            <person name="Freedman E."/>
            <person name="Gearin G."/>
            <person name="Gellesch M."/>
            <person name="Goldberg J."/>
            <person name="Griggs A."/>
            <person name="Gujja S."/>
            <person name="Heiman D."/>
            <person name="Howarth C."/>
            <person name="Larson L."/>
            <person name="Lui A."/>
            <person name="MacDonald P.J.P."/>
            <person name="Mehta T."/>
            <person name="Montmayeur A."/>
            <person name="Murphy C."/>
            <person name="Neiman D."/>
            <person name="Pearson M."/>
            <person name="Priest M."/>
            <person name="Roberts A."/>
            <person name="Saif S."/>
            <person name="Shea T."/>
            <person name="Shenoy N."/>
            <person name="Sisk P."/>
            <person name="Stolte C."/>
            <person name="Sykes S."/>
            <person name="Yandava C."/>
            <person name="Wortman J."/>
            <person name="Nusbaum C."/>
            <person name="Birren B."/>
        </authorList>
    </citation>
    <scope>NUCLEOTIDE SEQUENCE</scope>
    <source>
        <strain evidence="2">ATCC 64411</strain>
    </source>
</reference>
<evidence type="ECO:0000256" key="1">
    <source>
        <dbReference type="SAM" id="MobiDB-lite"/>
    </source>
</evidence>
<organism evidence="3 4">
    <name type="scientific">Magnaporthiopsis poae (strain ATCC 64411 / 73-15)</name>
    <name type="common">Kentucky bluegrass fungus</name>
    <name type="synonym">Magnaporthe poae</name>
    <dbReference type="NCBI Taxonomy" id="644358"/>
    <lineage>
        <taxon>Eukaryota</taxon>
        <taxon>Fungi</taxon>
        <taxon>Dikarya</taxon>
        <taxon>Ascomycota</taxon>
        <taxon>Pezizomycotina</taxon>
        <taxon>Sordariomycetes</taxon>
        <taxon>Sordariomycetidae</taxon>
        <taxon>Magnaporthales</taxon>
        <taxon>Magnaporthaceae</taxon>
        <taxon>Magnaporthiopsis</taxon>
    </lineage>
</organism>
<dbReference type="STRING" id="644358.A0A0C4DP91"/>
<feature type="region of interest" description="Disordered" evidence="1">
    <location>
        <begin position="215"/>
        <end position="249"/>
    </location>
</feature>
<accession>A0A0C4DP91</accession>
<reference evidence="2" key="2">
    <citation type="submission" date="2010-05" db="EMBL/GenBank/DDBJ databases">
        <title>The Genome Sequence of Magnaporthe poae strain ATCC 64411.</title>
        <authorList>
            <consortium name="The Broad Institute Genome Sequencing Platform"/>
            <consortium name="Broad Institute Genome Sequencing Center for Infectious Disease"/>
            <person name="Ma L.-J."/>
            <person name="Dead R."/>
            <person name="Young S."/>
            <person name="Zeng Q."/>
            <person name="Koehrsen M."/>
            <person name="Alvarado L."/>
            <person name="Berlin A."/>
            <person name="Chapman S.B."/>
            <person name="Chen Z."/>
            <person name="Freedman E."/>
            <person name="Gellesch M."/>
            <person name="Goldberg J."/>
            <person name="Griggs A."/>
            <person name="Gujja S."/>
            <person name="Heilman E.R."/>
            <person name="Heiman D."/>
            <person name="Hepburn T."/>
            <person name="Howarth C."/>
            <person name="Jen D."/>
            <person name="Larson L."/>
            <person name="Mehta T."/>
            <person name="Neiman D."/>
            <person name="Pearson M."/>
            <person name="Roberts A."/>
            <person name="Saif S."/>
            <person name="Shea T."/>
            <person name="Shenoy N."/>
            <person name="Sisk P."/>
            <person name="Stolte C."/>
            <person name="Sykes S."/>
            <person name="Walk T."/>
            <person name="White J."/>
            <person name="Yandava C."/>
            <person name="Haas B."/>
            <person name="Nusbaum C."/>
            <person name="Birren B."/>
        </authorList>
    </citation>
    <scope>NUCLEOTIDE SEQUENCE</scope>
    <source>
        <strain evidence="2">ATCC 64411</strain>
    </source>
</reference>
<dbReference type="VEuPathDB" id="FungiDB:MAPG_01648"/>
<dbReference type="OrthoDB" id="5317787at2759"/>
<evidence type="ECO:0000313" key="4">
    <source>
        <dbReference type="Proteomes" id="UP000011715"/>
    </source>
</evidence>
<proteinExistence type="predicted"/>
<dbReference type="EMBL" id="GL876966">
    <property type="protein sequence ID" value="KLU82576.1"/>
    <property type="molecule type" value="Genomic_DNA"/>
</dbReference>
<evidence type="ECO:0000313" key="3">
    <source>
        <dbReference type="EnsemblFungi" id="MAPG_01648T0"/>
    </source>
</evidence>
<sequence length="269" mass="29420">TQTSPAAAVTATRRPGTSGSSSSSDHEPPFWGSVAKKTAAPAQPALPTNIIKLEFSNYARVDIERRGKSSSDSKRYDFEWWGHKYSWRRTTDKHTGAVSFHLLRDGGAAKKKGDSASSIVAHIVPETRSPIQVADDEEAGGWVPPCHMWINDESVLDAMTDVADVIVATGLIALVDDCIKERWQTPKMHRIPMTSRTVNLDSVGPKAFIRQVFGRRNSAGSPTSPSKPAPSAPQGGKYGNHDDGYGHTVYEHGYQQHDVGRHRYAIPAY</sequence>
<feature type="region of interest" description="Disordered" evidence="1">
    <location>
        <begin position="1"/>
        <end position="32"/>
    </location>
</feature>
<dbReference type="Proteomes" id="UP000011715">
    <property type="component" value="Unassembled WGS sequence"/>
</dbReference>